<feature type="compositionally biased region" description="Polar residues" evidence="1">
    <location>
        <begin position="1"/>
        <end position="15"/>
    </location>
</feature>
<keyword evidence="3" id="KW-1185">Reference proteome</keyword>
<reference evidence="2" key="1">
    <citation type="submission" date="2016-03" db="EMBL/GenBank/DDBJ databases">
        <title>Draft genome sequence of Rosellinia necatrix.</title>
        <authorList>
            <person name="Kanematsu S."/>
        </authorList>
    </citation>
    <scope>NUCLEOTIDE SEQUENCE [LARGE SCALE GENOMIC DNA]</scope>
    <source>
        <strain evidence="2">W97</strain>
    </source>
</reference>
<sequence length="91" mass="10029">MALSQNTGKTDQGGQAKQEKPPATSRPPTKPIPEGQECYLKGLESRFEVLEGVQHGPLGEYRLWEGPSLLATQYICSECSERLGYSMDKEA</sequence>
<dbReference type="EMBL" id="DF977475">
    <property type="protein sequence ID" value="GAW26397.1"/>
    <property type="molecule type" value="Genomic_DNA"/>
</dbReference>
<dbReference type="Proteomes" id="UP000054516">
    <property type="component" value="Unassembled WGS sequence"/>
</dbReference>
<evidence type="ECO:0000313" key="3">
    <source>
        <dbReference type="Proteomes" id="UP000054516"/>
    </source>
</evidence>
<proteinExistence type="predicted"/>
<evidence type="ECO:0000256" key="1">
    <source>
        <dbReference type="SAM" id="MobiDB-lite"/>
    </source>
</evidence>
<feature type="region of interest" description="Disordered" evidence="1">
    <location>
        <begin position="1"/>
        <end position="36"/>
    </location>
</feature>
<evidence type="ECO:0000313" key="2">
    <source>
        <dbReference type="EMBL" id="GAW26397.1"/>
    </source>
</evidence>
<name>A0A1S8A8K8_ROSNE</name>
<gene>
    <name evidence="2" type="ORF">SAMD00023353_3000770</name>
</gene>
<accession>A0A1S8A8K8</accession>
<organism evidence="2">
    <name type="scientific">Rosellinia necatrix</name>
    <name type="common">White root-rot fungus</name>
    <dbReference type="NCBI Taxonomy" id="77044"/>
    <lineage>
        <taxon>Eukaryota</taxon>
        <taxon>Fungi</taxon>
        <taxon>Dikarya</taxon>
        <taxon>Ascomycota</taxon>
        <taxon>Pezizomycotina</taxon>
        <taxon>Sordariomycetes</taxon>
        <taxon>Xylariomycetidae</taxon>
        <taxon>Xylariales</taxon>
        <taxon>Xylariaceae</taxon>
        <taxon>Rosellinia</taxon>
    </lineage>
</organism>
<protein>
    <submittedName>
        <fullName evidence="2">Uncharacterized protein</fullName>
    </submittedName>
</protein>
<dbReference type="OrthoDB" id="4722288at2759"/>
<dbReference type="AlphaFoldDB" id="A0A1S8A8K8"/>